<sequence length="67" mass="8093">MTEDQKKLYDWLVLTSQLEAMSVIDIYYDMDACADFETIKARNRLTEKEKDQAIYQAIIERWHDELF</sequence>
<reference evidence="2" key="1">
    <citation type="submission" date="2016-11" db="EMBL/GenBank/DDBJ databases">
        <authorList>
            <person name="Papadimitriou K."/>
        </authorList>
    </citation>
    <scope>NUCLEOTIDE SEQUENCE [LARGE SCALE GENOMIC DNA]</scope>
    <source>
        <strain evidence="2">ACA-DC 1533</strain>
    </source>
</reference>
<dbReference type="RefSeq" id="WP_079579065.1">
    <property type="nucleotide sequence ID" value="NZ_LT630287.1"/>
</dbReference>
<gene>
    <name evidence="1" type="ORF">LAC1533_1127</name>
</gene>
<accession>A0A1K1KNS4</accession>
<dbReference type="KEGG" id="laca:LAC1533_1127"/>
<dbReference type="EMBL" id="LT630287">
    <property type="protein sequence ID" value="SFV40547.1"/>
    <property type="molecule type" value="Genomic_DNA"/>
</dbReference>
<evidence type="ECO:0000313" key="2">
    <source>
        <dbReference type="Proteomes" id="UP000190935"/>
    </source>
</evidence>
<dbReference type="Proteomes" id="UP000190935">
    <property type="component" value="Chromosome I"/>
</dbReference>
<dbReference type="AlphaFoldDB" id="A0A1K1KNS4"/>
<proteinExistence type="predicted"/>
<evidence type="ECO:0000313" key="1">
    <source>
        <dbReference type="EMBL" id="SFV40547.1"/>
    </source>
</evidence>
<protein>
    <submittedName>
        <fullName evidence="1">Uncharacterized protein</fullName>
    </submittedName>
</protein>
<organism evidence="1 2">
    <name type="scientific">Ligilactobacillus acidipiscis</name>
    <dbReference type="NCBI Taxonomy" id="89059"/>
    <lineage>
        <taxon>Bacteria</taxon>
        <taxon>Bacillati</taxon>
        <taxon>Bacillota</taxon>
        <taxon>Bacilli</taxon>
        <taxon>Lactobacillales</taxon>
        <taxon>Lactobacillaceae</taxon>
        <taxon>Ligilactobacillus</taxon>
    </lineage>
</organism>
<dbReference type="GeneID" id="95349227"/>
<name>A0A1K1KNS4_9LACO</name>